<organism evidence="3 4">
    <name type="scientific">Oceanidesulfovibrio marinus</name>
    <dbReference type="NCBI Taxonomy" id="370038"/>
    <lineage>
        <taxon>Bacteria</taxon>
        <taxon>Pseudomonadati</taxon>
        <taxon>Thermodesulfobacteriota</taxon>
        <taxon>Desulfovibrionia</taxon>
        <taxon>Desulfovibrionales</taxon>
        <taxon>Desulfovibrionaceae</taxon>
        <taxon>Oceanidesulfovibrio</taxon>
    </lineage>
</organism>
<reference evidence="3 4" key="1">
    <citation type="submission" date="2018-06" db="EMBL/GenBank/DDBJ databases">
        <title>Complete genome of Desulfovibrio marinus P48SEP.</title>
        <authorList>
            <person name="Crispim J.S."/>
            <person name="Vidigal P.M.P."/>
            <person name="Silva L.C.F."/>
            <person name="Araujo L.C."/>
            <person name="Laguardia C.N."/>
            <person name="Dias R.S."/>
            <person name="Sousa M.P."/>
            <person name="Paula S.O."/>
            <person name="Silva C."/>
        </authorList>
    </citation>
    <scope>NUCLEOTIDE SEQUENCE [LARGE SCALE GENOMIC DNA]</scope>
    <source>
        <strain evidence="3 4">P48SEP</strain>
    </source>
</reference>
<sequence>MRMKKAAGPLAGVFGLVLLILWSGGFLEKKPVGPDTALTMQVEKRYPEAPPTATAERTEIVDWYEAVGTVRPRTETQVEAQVTAIIKEVRVNPGDSVTKDEVLVVLDDRQLQSRLEQAKRSMESAQAGVDQAAQAVQAAMASFDRASSQYRRIKSLFEEKAVAESELDQAEAEYLRARAGLEEARKGHTAAQASVERATEAVQEANIALSYATIKAYEGGVVTERDADPGDLAVPGKPLLVMRTGTNIRLEALVRESLIGKVRPGKEFPLHIPALDLTITGVVDEVVPSADPQTRTFLVKVTMPDQPGIYPGMFGRLLIPMIKREAVLVPPQALRRVGQLETVVIHDPNQEGWRTIFVTTGQANATAVEVLSGLHGNETLALPVSVAGPDSGSPAEEGADG</sequence>
<dbReference type="GO" id="GO:0015562">
    <property type="term" value="F:efflux transmembrane transporter activity"/>
    <property type="evidence" value="ECO:0007669"/>
    <property type="project" value="TreeGrafter"/>
</dbReference>
<name>A0A6P1ZAW6_9BACT</name>
<evidence type="ECO:0000256" key="1">
    <source>
        <dbReference type="SAM" id="Coils"/>
    </source>
</evidence>
<gene>
    <name evidence="3" type="ORF">DQK91_19455</name>
</gene>
<dbReference type="Gene3D" id="1.10.287.470">
    <property type="entry name" value="Helix hairpin bin"/>
    <property type="match status" value="1"/>
</dbReference>
<dbReference type="SUPFAM" id="SSF111369">
    <property type="entry name" value="HlyD-like secretion proteins"/>
    <property type="match status" value="2"/>
</dbReference>
<evidence type="ECO:0000313" key="3">
    <source>
        <dbReference type="EMBL" id="TVM31017.1"/>
    </source>
</evidence>
<keyword evidence="1" id="KW-0175">Coiled coil</keyword>
<dbReference type="Gene3D" id="2.40.30.170">
    <property type="match status" value="1"/>
</dbReference>
<dbReference type="GO" id="GO:1990281">
    <property type="term" value="C:efflux pump complex"/>
    <property type="evidence" value="ECO:0007669"/>
    <property type="project" value="TreeGrafter"/>
</dbReference>
<dbReference type="InterPro" id="IPR058792">
    <property type="entry name" value="Beta-barrel_RND_2"/>
</dbReference>
<accession>A0A6P1ZAW6</accession>
<dbReference type="PANTHER" id="PTHR30469">
    <property type="entry name" value="MULTIDRUG RESISTANCE PROTEIN MDTA"/>
    <property type="match status" value="1"/>
</dbReference>
<dbReference type="RefSeq" id="WP_144307074.1">
    <property type="nucleotide sequence ID" value="NZ_QMIF01000018.1"/>
</dbReference>
<proteinExistence type="predicted"/>
<dbReference type="OrthoDB" id="176710at2"/>
<comment type="caution">
    <text evidence="3">The sequence shown here is derived from an EMBL/GenBank/DDBJ whole genome shotgun (WGS) entry which is preliminary data.</text>
</comment>
<evidence type="ECO:0000259" key="2">
    <source>
        <dbReference type="Pfam" id="PF25954"/>
    </source>
</evidence>
<feature type="domain" description="CusB-like beta-barrel" evidence="2">
    <location>
        <begin position="250"/>
        <end position="317"/>
    </location>
</feature>
<dbReference type="AlphaFoldDB" id="A0A6P1ZAW6"/>
<evidence type="ECO:0000313" key="4">
    <source>
        <dbReference type="Proteomes" id="UP000434052"/>
    </source>
</evidence>
<dbReference type="Gene3D" id="2.40.420.20">
    <property type="match status" value="1"/>
</dbReference>
<dbReference type="EMBL" id="QMIF01000018">
    <property type="protein sequence ID" value="TVM31017.1"/>
    <property type="molecule type" value="Genomic_DNA"/>
</dbReference>
<protein>
    <submittedName>
        <fullName evidence="3">Efflux RND transporter periplasmic adaptor subunit</fullName>
    </submittedName>
</protein>
<dbReference type="PANTHER" id="PTHR30469:SF15">
    <property type="entry name" value="HLYD FAMILY OF SECRETION PROTEINS"/>
    <property type="match status" value="1"/>
</dbReference>
<dbReference type="Pfam" id="PF25954">
    <property type="entry name" value="Beta-barrel_RND_2"/>
    <property type="match status" value="1"/>
</dbReference>
<dbReference type="Proteomes" id="UP000434052">
    <property type="component" value="Unassembled WGS sequence"/>
</dbReference>
<feature type="coiled-coil region" evidence="1">
    <location>
        <begin position="115"/>
        <end position="187"/>
    </location>
</feature>
<dbReference type="Gene3D" id="2.40.50.100">
    <property type="match status" value="1"/>
</dbReference>